<gene>
    <name evidence="4" type="ORF">ADUPG1_011312</name>
</gene>
<dbReference type="InterPro" id="IPR011990">
    <property type="entry name" value="TPR-like_helical_dom_sf"/>
</dbReference>
<protein>
    <recommendedName>
        <fullName evidence="6">Kinesin light chain</fullName>
    </recommendedName>
</protein>
<feature type="repeat" description="TPR" evidence="3">
    <location>
        <begin position="78"/>
        <end position="111"/>
    </location>
</feature>
<feature type="non-terminal residue" evidence="4">
    <location>
        <position position="1"/>
    </location>
</feature>
<evidence type="ECO:0000256" key="1">
    <source>
        <dbReference type="ARBA" id="ARBA00022737"/>
    </source>
</evidence>
<dbReference type="EMBL" id="BQXS01011948">
    <property type="protein sequence ID" value="GKT18455.1"/>
    <property type="molecule type" value="Genomic_DNA"/>
</dbReference>
<evidence type="ECO:0000313" key="4">
    <source>
        <dbReference type="EMBL" id="GKT18455.1"/>
    </source>
</evidence>
<keyword evidence="1" id="KW-0677">Repeat</keyword>
<dbReference type="PANTHER" id="PTHR45641:SF19">
    <property type="entry name" value="NEPHROCYSTIN-3"/>
    <property type="match status" value="1"/>
</dbReference>
<comment type="caution">
    <text evidence="4">The sequence shown here is derived from an EMBL/GenBank/DDBJ whole genome shotgun (WGS) entry which is preliminary data.</text>
</comment>
<dbReference type="PROSITE" id="PS50005">
    <property type="entry name" value="TPR"/>
    <property type="match status" value="1"/>
</dbReference>
<evidence type="ECO:0000256" key="3">
    <source>
        <dbReference type="PROSITE-ProRule" id="PRU00339"/>
    </source>
</evidence>
<reference evidence="4" key="1">
    <citation type="submission" date="2022-03" db="EMBL/GenBank/DDBJ databases">
        <title>Draft genome sequence of Aduncisulcus paluster, a free-living microaerophilic Fornicata.</title>
        <authorList>
            <person name="Yuyama I."/>
            <person name="Kume K."/>
            <person name="Tamura T."/>
            <person name="Inagaki Y."/>
            <person name="Hashimoto T."/>
        </authorList>
    </citation>
    <scope>NUCLEOTIDE SEQUENCE</scope>
    <source>
        <strain evidence="4">NY0171</strain>
    </source>
</reference>
<keyword evidence="2 3" id="KW-0802">TPR repeat</keyword>
<proteinExistence type="predicted"/>
<organism evidence="4 5">
    <name type="scientific">Aduncisulcus paluster</name>
    <dbReference type="NCBI Taxonomy" id="2918883"/>
    <lineage>
        <taxon>Eukaryota</taxon>
        <taxon>Metamonada</taxon>
        <taxon>Carpediemonas-like organisms</taxon>
        <taxon>Aduncisulcus</taxon>
    </lineage>
</organism>
<keyword evidence="5" id="KW-1185">Reference proteome</keyword>
<sequence>SRRLALSHAMLLARASLGLVRRWSSLGVKLYLVFMSIYGMYRDHTHALESFNYALRICVSVYGGGSGIGGGKSTPLEGHVWMELGSMWYLLGEFERALEAFSKAHKIATNTLGNSHKITALYLTKIGHVHRTKMNGEEALGCYERARFIYEAVDGPSSIDVSFIHFYRAEAKILTGEQQGAIVAARRSLDIRVKLLGDTHPLTLASYTQMAKVAEKSSNTAMTIKLYEHLLKKLRVVTGEISPESIEEGDEPARKPTKIFTAGEILQCQNQIKKVVRTIVGISLKELPLQHQGVIRRVKAKYLGEGGKDKHGGSRSGKMSFSGVLGSSATCVSRIYDKAGVRRILNLLYKADNPSKVVESIVERSMRLDGHGDNDLVCLIQCVDVKESELQEVEEGEQEDQYTRAERMVQRITLQNQVGGGAMSPDGL</sequence>
<dbReference type="Proteomes" id="UP001057375">
    <property type="component" value="Unassembled WGS sequence"/>
</dbReference>
<evidence type="ECO:0000313" key="5">
    <source>
        <dbReference type="Proteomes" id="UP001057375"/>
    </source>
</evidence>
<dbReference type="Pfam" id="PF13424">
    <property type="entry name" value="TPR_12"/>
    <property type="match status" value="1"/>
</dbReference>
<evidence type="ECO:0008006" key="6">
    <source>
        <dbReference type="Google" id="ProtNLM"/>
    </source>
</evidence>
<dbReference type="SMART" id="SM00028">
    <property type="entry name" value="TPR"/>
    <property type="match status" value="3"/>
</dbReference>
<name>A0ABQ5JV76_9EUKA</name>
<dbReference type="PANTHER" id="PTHR45641">
    <property type="entry name" value="TETRATRICOPEPTIDE REPEAT PROTEIN (AFU_ORTHOLOGUE AFUA_6G03870)"/>
    <property type="match status" value="1"/>
</dbReference>
<evidence type="ECO:0000256" key="2">
    <source>
        <dbReference type="ARBA" id="ARBA00022803"/>
    </source>
</evidence>
<dbReference type="Gene3D" id="1.25.40.10">
    <property type="entry name" value="Tetratricopeptide repeat domain"/>
    <property type="match status" value="1"/>
</dbReference>
<dbReference type="InterPro" id="IPR019734">
    <property type="entry name" value="TPR_rpt"/>
</dbReference>
<dbReference type="SUPFAM" id="SSF48452">
    <property type="entry name" value="TPR-like"/>
    <property type="match status" value="2"/>
</dbReference>
<accession>A0ABQ5JV76</accession>